<accession>A0ABY6J9D9</accession>
<dbReference type="RefSeq" id="WP_264282763.1">
    <property type="nucleotide sequence ID" value="NZ_CP107006.1"/>
</dbReference>
<gene>
    <name evidence="1" type="ORF">MKQ68_07575</name>
</gene>
<protein>
    <recommendedName>
        <fullName evidence="3">YD repeat-containing protein</fullName>
    </recommendedName>
</protein>
<dbReference type="Proteomes" id="UP001162741">
    <property type="component" value="Chromosome"/>
</dbReference>
<evidence type="ECO:0000313" key="2">
    <source>
        <dbReference type="Proteomes" id="UP001162741"/>
    </source>
</evidence>
<dbReference type="PROSITE" id="PS51257">
    <property type="entry name" value="PROKAR_LIPOPROTEIN"/>
    <property type="match status" value="1"/>
</dbReference>
<proteinExistence type="predicted"/>
<organism evidence="1 2">
    <name type="scientific">Chitinophaga horti</name>
    <dbReference type="NCBI Taxonomy" id="2920382"/>
    <lineage>
        <taxon>Bacteria</taxon>
        <taxon>Pseudomonadati</taxon>
        <taxon>Bacteroidota</taxon>
        <taxon>Chitinophagia</taxon>
        <taxon>Chitinophagales</taxon>
        <taxon>Chitinophagaceae</taxon>
        <taxon>Chitinophaga</taxon>
    </lineage>
</organism>
<keyword evidence="2" id="KW-1185">Reference proteome</keyword>
<reference evidence="1" key="1">
    <citation type="submission" date="2022-10" db="EMBL/GenBank/DDBJ databases">
        <title>Chitinophaga sp. nov., isolated from soil.</title>
        <authorList>
            <person name="Jeon C.O."/>
        </authorList>
    </citation>
    <scope>NUCLEOTIDE SEQUENCE</scope>
    <source>
        <strain evidence="1">R8</strain>
    </source>
</reference>
<evidence type="ECO:0008006" key="3">
    <source>
        <dbReference type="Google" id="ProtNLM"/>
    </source>
</evidence>
<sequence>MKTTYLQFCKLGLAALTGLVTVSACKKDKNDQPAAPNYLLTAIHQDGEPIDSFTYNSNQQLDRLYSYYTTAGYEEYRQFEYDANGRCVRVKHIDARDGDLLGKDTLVYNNRDFTVYTEDDDEPFEIENGLSFKVGNDGITLVGSKDTITMSTGRRRVDYIEIIYSGGNLSSFKAVEYSFSPTTNSVNSNTATYSFTYDNRRSGLQWIAKHNPYASHLLNTAVVDSPIFPGGRNNIAGIKYIWGTETFTDVEEYTVTNTYDAASGYVATQAISAGGSEQVVIGFRYQKAE</sequence>
<evidence type="ECO:0000313" key="1">
    <source>
        <dbReference type="EMBL" id="UYQ94952.1"/>
    </source>
</evidence>
<name>A0ABY6J9D9_9BACT</name>
<dbReference type="EMBL" id="CP107006">
    <property type="protein sequence ID" value="UYQ94952.1"/>
    <property type="molecule type" value="Genomic_DNA"/>
</dbReference>